<dbReference type="AlphaFoldDB" id="A0A4R7C943"/>
<dbReference type="Gene3D" id="3.30.310.50">
    <property type="entry name" value="Alpha-D-phosphohexomutase, C-terminal domain"/>
    <property type="match status" value="1"/>
</dbReference>
<evidence type="ECO:0000256" key="2">
    <source>
        <dbReference type="ARBA" id="ARBA00022553"/>
    </source>
</evidence>
<dbReference type="PANTHER" id="PTHR42946:SF1">
    <property type="entry name" value="PHOSPHOGLUCOMUTASE (ALPHA-D-GLUCOSE-1,6-BISPHOSPHATE-DEPENDENT)"/>
    <property type="match status" value="1"/>
</dbReference>
<dbReference type="FunFam" id="3.40.120.10:FF:000002">
    <property type="entry name" value="Phosphoglucosamine mutase"/>
    <property type="match status" value="1"/>
</dbReference>
<feature type="domain" description="Alpha-D-phosphohexomutase alpha/beta/alpha" evidence="12">
    <location>
        <begin position="2"/>
        <end position="134"/>
    </location>
</feature>
<evidence type="ECO:0000256" key="1">
    <source>
        <dbReference type="ARBA" id="ARBA00010231"/>
    </source>
</evidence>
<feature type="binding site" evidence="8">
    <location>
        <position position="243"/>
    </location>
    <ligand>
        <name>Mg(2+)</name>
        <dbReference type="ChEBI" id="CHEBI:18420"/>
    </ligand>
</feature>
<feature type="modified residue" description="Phosphoserine" evidence="8">
    <location>
        <position position="100"/>
    </location>
</feature>
<sequence>MRKYFGTDGVRGRANGVITPELALRIGQAAGLAFQRGDYRHRVVIGKDTRLSGYMIETALIAGFTSVGMDVLQLGPMPTPAVAMLTRSMRCDLGVMISASHNPYEDNGIKLFGPDGFKLSDDTEREIERLIDSDLATRLAASDRLGRAKRIESVHARYIEFAKRTLPRQADLEGMRVVVDCANGAAYKVAPETLWELGAEVIAIGVDPDGFNINHKVGSTAPEALTQKVRELRADIGIALDGDADRVLIVDEKGRAVDGDQLMAVVARSWAEDGRLAQPGVVATVMSNLGFERFLGGLGLDLVRTAVGDRYVLEHMRQHGFNLGGEQSGHIIMSDYTTTGDGLIAALQVLSVVKQLDKPVSEVCHCFDPLPQILKNVRYRSGQPLQADSVVTAIESARTRLGATGRLVIRPSGTEPVIRVMAEGDDRDLVNRIVDDVVEAVSKAAA</sequence>
<dbReference type="GO" id="GO:0006048">
    <property type="term" value="P:UDP-N-acetylglucosamine biosynthetic process"/>
    <property type="evidence" value="ECO:0007669"/>
    <property type="project" value="TreeGrafter"/>
</dbReference>
<dbReference type="NCBIfam" id="NF008139">
    <property type="entry name" value="PRK10887.1"/>
    <property type="match status" value="1"/>
</dbReference>
<keyword evidence="16" id="KW-1185">Reference proteome</keyword>
<keyword evidence="2 8" id="KW-0597">Phosphoprotein</keyword>
<comment type="catalytic activity">
    <reaction evidence="8 10">
        <text>alpha-D-glucosamine 1-phosphate = D-glucosamine 6-phosphate</text>
        <dbReference type="Rhea" id="RHEA:23424"/>
        <dbReference type="ChEBI" id="CHEBI:58516"/>
        <dbReference type="ChEBI" id="CHEBI:58725"/>
        <dbReference type="EC" id="5.4.2.10"/>
    </reaction>
</comment>
<dbReference type="HAMAP" id="MF_01554_B">
    <property type="entry name" value="GlmM_B"/>
    <property type="match status" value="1"/>
</dbReference>
<dbReference type="InterPro" id="IPR005846">
    <property type="entry name" value="A-D-PHexomutase_a/b/a-III"/>
</dbReference>
<dbReference type="PROSITE" id="PS00710">
    <property type="entry name" value="PGM_PMM"/>
    <property type="match status" value="1"/>
</dbReference>
<dbReference type="EC" id="5.4.2.10" evidence="6 8"/>
<dbReference type="Pfam" id="PF02878">
    <property type="entry name" value="PGM_PMM_I"/>
    <property type="match status" value="1"/>
</dbReference>
<keyword evidence="4 8" id="KW-0460">Magnesium</keyword>
<dbReference type="PRINTS" id="PR00509">
    <property type="entry name" value="PGMPMM"/>
</dbReference>
<dbReference type="Pfam" id="PF02880">
    <property type="entry name" value="PGM_PMM_III"/>
    <property type="match status" value="1"/>
</dbReference>
<dbReference type="NCBIfam" id="TIGR01455">
    <property type="entry name" value="glmM"/>
    <property type="match status" value="1"/>
</dbReference>
<dbReference type="InterPro" id="IPR005845">
    <property type="entry name" value="A-D-PHexomutase_a/b/a-II"/>
</dbReference>
<dbReference type="RefSeq" id="WP_133769773.1">
    <property type="nucleotide sequence ID" value="NZ_SNZR01000011.1"/>
</dbReference>
<evidence type="ECO:0000259" key="14">
    <source>
        <dbReference type="Pfam" id="PF02880"/>
    </source>
</evidence>
<dbReference type="InterPro" id="IPR005844">
    <property type="entry name" value="A-D-PHexomutase_a/b/a-I"/>
</dbReference>
<dbReference type="GO" id="GO:0005975">
    <property type="term" value="P:carbohydrate metabolic process"/>
    <property type="evidence" value="ECO:0007669"/>
    <property type="project" value="InterPro"/>
</dbReference>
<dbReference type="Pfam" id="PF02879">
    <property type="entry name" value="PGM_PMM_II"/>
    <property type="match status" value="1"/>
</dbReference>
<comment type="caution">
    <text evidence="15">The sequence shown here is derived from an EMBL/GenBank/DDBJ whole genome shotgun (WGS) entry which is preliminary data.</text>
</comment>
<evidence type="ECO:0000256" key="5">
    <source>
        <dbReference type="ARBA" id="ARBA00023235"/>
    </source>
</evidence>
<reference evidence="15 16" key="1">
    <citation type="submission" date="2019-03" db="EMBL/GenBank/DDBJ databases">
        <title>Genomic Encyclopedia of Type Strains, Phase IV (KMG-IV): sequencing the most valuable type-strain genomes for metagenomic binning, comparative biology and taxonomic classification.</title>
        <authorList>
            <person name="Goeker M."/>
        </authorList>
    </citation>
    <scope>NUCLEOTIDE SEQUENCE [LARGE SCALE GENOMIC DNA]</scope>
    <source>
        <strain evidence="15 16">DSM 25903</strain>
    </source>
</reference>
<dbReference type="InterPro" id="IPR036900">
    <property type="entry name" value="A-D-PHexomutase_C_sf"/>
</dbReference>
<feature type="domain" description="Alpha-D-phosphohexomutase alpha/beta/alpha" evidence="14">
    <location>
        <begin position="258"/>
        <end position="365"/>
    </location>
</feature>
<evidence type="ECO:0000256" key="10">
    <source>
        <dbReference type="RuleBase" id="RU004327"/>
    </source>
</evidence>
<comment type="cofactor">
    <cofactor evidence="8">
        <name>Mg(2+)</name>
        <dbReference type="ChEBI" id="CHEBI:18420"/>
    </cofactor>
    <text evidence="8">Binds 1 Mg(2+) ion per subunit.</text>
</comment>
<evidence type="ECO:0000313" key="15">
    <source>
        <dbReference type="EMBL" id="TDR94921.1"/>
    </source>
</evidence>
<dbReference type="EMBL" id="SNZR01000011">
    <property type="protein sequence ID" value="TDR94921.1"/>
    <property type="molecule type" value="Genomic_DNA"/>
</dbReference>
<evidence type="ECO:0000259" key="11">
    <source>
        <dbReference type="Pfam" id="PF00408"/>
    </source>
</evidence>
<dbReference type="InterPro" id="IPR006352">
    <property type="entry name" value="GlmM_bact"/>
</dbReference>
<dbReference type="GO" id="GO:0008966">
    <property type="term" value="F:phosphoglucosamine mutase activity"/>
    <property type="evidence" value="ECO:0007669"/>
    <property type="project" value="UniProtKB-UniRule"/>
</dbReference>
<keyword evidence="3 8" id="KW-0479">Metal-binding</keyword>
<gene>
    <name evidence="8" type="primary">glmM</name>
    <name evidence="15" type="ORF">EV668_2213</name>
</gene>
<feature type="binding site" description="via phosphate group" evidence="8">
    <location>
        <position position="100"/>
    </location>
    <ligand>
        <name>Mg(2+)</name>
        <dbReference type="ChEBI" id="CHEBI:18420"/>
    </ligand>
</feature>
<evidence type="ECO:0000256" key="9">
    <source>
        <dbReference type="RuleBase" id="RU004326"/>
    </source>
</evidence>
<dbReference type="OrthoDB" id="9803322at2"/>
<dbReference type="InterPro" id="IPR005841">
    <property type="entry name" value="Alpha-D-phosphohexomutase_SF"/>
</dbReference>
<organism evidence="15 16">
    <name type="scientific">Enterovirga rhinocerotis</name>
    <dbReference type="NCBI Taxonomy" id="1339210"/>
    <lineage>
        <taxon>Bacteria</taxon>
        <taxon>Pseudomonadati</taxon>
        <taxon>Pseudomonadota</taxon>
        <taxon>Alphaproteobacteria</taxon>
        <taxon>Hyphomicrobiales</taxon>
        <taxon>Methylobacteriaceae</taxon>
        <taxon>Enterovirga</taxon>
    </lineage>
</organism>
<feature type="domain" description="Alpha-D-phosphohexomutase C-terminal" evidence="11">
    <location>
        <begin position="374"/>
        <end position="439"/>
    </location>
</feature>
<dbReference type="SUPFAM" id="SSF53738">
    <property type="entry name" value="Phosphoglucomutase, first 3 domains"/>
    <property type="match status" value="3"/>
</dbReference>
<dbReference type="PANTHER" id="PTHR42946">
    <property type="entry name" value="PHOSPHOHEXOSE MUTASE"/>
    <property type="match status" value="1"/>
</dbReference>
<dbReference type="InterPro" id="IPR005843">
    <property type="entry name" value="A-D-PHexomutase_C"/>
</dbReference>
<evidence type="ECO:0000259" key="13">
    <source>
        <dbReference type="Pfam" id="PF02879"/>
    </source>
</evidence>
<comment type="similarity">
    <text evidence="1 8 9">Belongs to the phosphohexose mutase family.</text>
</comment>
<dbReference type="GO" id="GO:0000287">
    <property type="term" value="F:magnesium ion binding"/>
    <property type="evidence" value="ECO:0007669"/>
    <property type="project" value="UniProtKB-UniRule"/>
</dbReference>
<dbReference type="Proteomes" id="UP000295122">
    <property type="component" value="Unassembled WGS sequence"/>
</dbReference>
<evidence type="ECO:0000256" key="3">
    <source>
        <dbReference type="ARBA" id="ARBA00022723"/>
    </source>
</evidence>
<dbReference type="GO" id="GO:0005829">
    <property type="term" value="C:cytosol"/>
    <property type="evidence" value="ECO:0007669"/>
    <property type="project" value="TreeGrafter"/>
</dbReference>
<proteinExistence type="inferred from homology"/>
<dbReference type="InterPro" id="IPR050060">
    <property type="entry name" value="Phosphoglucosamine_mutase"/>
</dbReference>
<evidence type="ECO:0000259" key="12">
    <source>
        <dbReference type="Pfam" id="PF02878"/>
    </source>
</evidence>
<keyword evidence="5 8" id="KW-0413">Isomerase</keyword>
<dbReference type="CDD" id="cd05802">
    <property type="entry name" value="GlmM"/>
    <property type="match status" value="1"/>
</dbReference>
<dbReference type="InterPro" id="IPR016066">
    <property type="entry name" value="A-D-PHexomutase_CS"/>
</dbReference>
<dbReference type="GO" id="GO:0009252">
    <property type="term" value="P:peptidoglycan biosynthetic process"/>
    <property type="evidence" value="ECO:0007669"/>
    <property type="project" value="UniProtKB-ARBA"/>
</dbReference>
<feature type="active site" description="Phosphoserine intermediate" evidence="8">
    <location>
        <position position="100"/>
    </location>
</feature>
<comment type="PTM">
    <text evidence="8">Activated by phosphorylation.</text>
</comment>
<dbReference type="FunFam" id="3.40.120.10:FF:000001">
    <property type="entry name" value="Phosphoglucosamine mutase"/>
    <property type="match status" value="1"/>
</dbReference>
<feature type="binding site" evidence="8">
    <location>
        <position position="241"/>
    </location>
    <ligand>
        <name>Mg(2+)</name>
        <dbReference type="ChEBI" id="CHEBI:18420"/>
    </ligand>
</feature>
<dbReference type="InterPro" id="IPR016055">
    <property type="entry name" value="A-D-PHexomutase_a/b/a-I/II/III"/>
</dbReference>
<feature type="binding site" evidence="8">
    <location>
        <position position="245"/>
    </location>
    <ligand>
        <name>Mg(2+)</name>
        <dbReference type="ChEBI" id="CHEBI:18420"/>
    </ligand>
</feature>
<dbReference type="Gene3D" id="3.40.120.10">
    <property type="entry name" value="Alpha-D-Glucose-1,6-Bisphosphate, subunit A, domain 3"/>
    <property type="match status" value="3"/>
</dbReference>
<evidence type="ECO:0000256" key="6">
    <source>
        <dbReference type="ARBA" id="ARBA00066330"/>
    </source>
</evidence>
<protein>
    <recommendedName>
        <fullName evidence="7 8">Phosphoglucosamine mutase</fullName>
        <ecNumber evidence="6 8">5.4.2.10</ecNumber>
    </recommendedName>
</protein>
<dbReference type="SUPFAM" id="SSF55957">
    <property type="entry name" value="Phosphoglucomutase, C-terminal domain"/>
    <property type="match status" value="1"/>
</dbReference>
<evidence type="ECO:0000256" key="4">
    <source>
        <dbReference type="ARBA" id="ARBA00022842"/>
    </source>
</evidence>
<evidence type="ECO:0000313" key="16">
    <source>
        <dbReference type="Proteomes" id="UP000295122"/>
    </source>
</evidence>
<dbReference type="GO" id="GO:0004615">
    <property type="term" value="F:phosphomannomutase activity"/>
    <property type="evidence" value="ECO:0007669"/>
    <property type="project" value="TreeGrafter"/>
</dbReference>
<accession>A0A4R7C943</accession>
<comment type="function">
    <text evidence="8 10">Catalyzes the conversion of glucosamine-6-phosphate to glucosamine-1-phosphate.</text>
</comment>
<feature type="domain" description="Alpha-D-phosphohexomutase alpha/beta/alpha" evidence="13">
    <location>
        <begin position="157"/>
        <end position="254"/>
    </location>
</feature>
<dbReference type="FunFam" id="3.30.310.50:FF:000001">
    <property type="entry name" value="Phosphoglucosamine mutase"/>
    <property type="match status" value="1"/>
</dbReference>
<evidence type="ECO:0000256" key="7">
    <source>
        <dbReference type="ARBA" id="ARBA00068193"/>
    </source>
</evidence>
<evidence type="ECO:0000256" key="8">
    <source>
        <dbReference type="HAMAP-Rule" id="MF_01554"/>
    </source>
</evidence>
<name>A0A4R7C943_9HYPH</name>
<dbReference type="Pfam" id="PF00408">
    <property type="entry name" value="PGM_PMM_IV"/>
    <property type="match status" value="1"/>
</dbReference>